<keyword evidence="6 11" id="KW-0812">Transmembrane</keyword>
<dbReference type="Proteomes" id="UP001379444">
    <property type="component" value="Chromosome"/>
</dbReference>
<protein>
    <submittedName>
        <fullName evidence="13">Energy transducer TonB</fullName>
    </submittedName>
</protein>
<dbReference type="PROSITE" id="PS52015">
    <property type="entry name" value="TONB_CTD"/>
    <property type="match status" value="1"/>
</dbReference>
<evidence type="ECO:0000256" key="4">
    <source>
        <dbReference type="ARBA" id="ARBA00022475"/>
    </source>
</evidence>
<dbReference type="NCBIfam" id="TIGR01352">
    <property type="entry name" value="tonB_Cterm"/>
    <property type="match status" value="1"/>
</dbReference>
<keyword evidence="4" id="KW-1003">Cell membrane</keyword>
<sequence>MLMTAQTSKYDTIKPATSMRWGSASLLALALHAALVIWMSYRTRDPSVAAPPTAIMLMVADSVQSTLNHQDVPVGPQQMLSMPQDAAVQPEKMTQDAPPLAPAPRPIISAAHNEKPQKKVPKIKPKERQKPVQQATPQEAVAPLEKPPAPATSAPLSGNSSKVAAPYNSDAAQMRHGVADWSSQLLAHLSRYKRYPVRAIQQRLQGVAQVRVTLDRAGNVLAVSLASSSGAMPLDKESVSLPQRAQPLPAPPAEVIGDNAQLTLTIPIRFDLRDVRR</sequence>
<dbReference type="Gene3D" id="3.30.1150.10">
    <property type="match status" value="1"/>
</dbReference>
<dbReference type="InterPro" id="IPR051045">
    <property type="entry name" value="TonB-dependent_transducer"/>
</dbReference>
<evidence type="ECO:0000256" key="6">
    <source>
        <dbReference type="ARBA" id="ARBA00022692"/>
    </source>
</evidence>
<evidence type="ECO:0000256" key="3">
    <source>
        <dbReference type="ARBA" id="ARBA00022448"/>
    </source>
</evidence>
<accession>A0ABZ2GAI3</accession>
<reference evidence="13 14" key="1">
    <citation type="journal article" date="2024" name="Front. Plant Sci.">
        <title>Comprehensive phenomic and genomic studies of the species, Pectobacterium cacticida and proposal for reclassification as Alcorniella cacticida comb. nov.</title>
        <authorList>
            <person name="Jonca J."/>
            <person name="Pirhonen M."/>
            <person name="Waleron M.M."/>
            <person name="Gawor J."/>
            <person name="Mrozik A."/>
            <person name="Smoktunowicz M."/>
            <person name="Waleron K."/>
            <person name="Waleron M."/>
        </authorList>
    </citation>
    <scope>NUCLEOTIDE SEQUENCE [LARGE SCALE GENOMIC DNA]</scope>
    <source>
        <strain evidence="13 14">DPMP6</strain>
    </source>
</reference>
<dbReference type="InterPro" id="IPR006260">
    <property type="entry name" value="TonB/TolA_C"/>
</dbReference>
<evidence type="ECO:0000256" key="11">
    <source>
        <dbReference type="SAM" id="Phobius"/>
    </source>
</evidence>
<gene>
    <name evidence="13" type="ORF">QNA12_02210</name>
</gene>
<evidence type="ECO:0000259" key="12">
    <source>
        <dbReference type="PROSITE" id="PS52015"/>
    </source>
</evidence>
<keyword evidence="14" id="KW-1185">Reference proteome</keyword>
<evidence type="ECO:0000256" key="5">
    <source>
        <dbReference type="ARBA" id="ARBA00022519"/>
    </source>
</evidence>
<keyword evidence="8 11" id="KW-1133">Transmembrane helix</keyword>
<evidence type="ECO:0000313" key="14">
    <source>
        <dbReference type="Proteomes" id="UP001379444"/>
    </source>
</evidence>
<organism evidence="13 14">
    <name type="scientific">Pectobacterium cacticida</name>
    <dbReference type="NCBI Taxonomy" id="69221"/>
    <lineage>
        <taxon>Bacteria</taxon>
        <taxon>Pseudomonadati</taxon>
        <taxon>Pseudomonadota</taxon>
        <taxon>Gammaproteobacteria</taxon>
        <taxon>Enterobacterales</taxon>
        <taxon>Pectobacteriaceae</taxon>
        <taxon>Pectobacterium</taxon>
    </lineage>
</organism>
<evidence type="ECO:0000256" key="1">
    <source>
        <dbReference type="ARBA" id="ARBA00004383"/>
    </source>
</evidence>
<dbReference type="PANTHER" id="PTHR33446:SF2">
    <property type="entry name" value="PROTEIN TONB"/>
    <property type="match status" value="1"/>
</dbReference>
<dbReference type="RefSeq" id="WP_264497133.1">
    <property type="nucleotide sequence ID" value="NZ_CP109947.1"/>
</dbReference>
<comment type="subcellular location">
    <subcellularLocation>
        <location evidence="1">Cell inner membrane</location>
        <topology evidence="1">Single-pass membrane protein</topology>
        <orientation evidence="1">Periplasmic side</orientation>
    </subcellularLocation>
</comment>
<feature type="domain" description="TonB C-terminal" evidence="12">
    <location>
        <begin position="180"/>
        <end position="277"/>
    </location>
</feature>
<evidence type="ECO:0000256" key="10">
    <source>
        <dbReference type="SAM" id="MobiDB-lite"/>
    </source>
</evidence>
<evidence type="ECO:0000256" key="2">
    <source>
        <dbReference type="ARBA" id="ARBA00006555"/>
    </source>
</evidence>
<feature type="region of interest" description="Disordered" evidence="10">
    <location>
        <begin position="81"/>
        <end position="162"/>
    </location>
</feature>
<keyword evidence="3" id="KW-0813">Transport</keyword>
<dbReference type="Pfam" id="PF03544">
    <property type="entry name" value="TonB_C"/>
    <property type="match status" value="1"/>
</dbReference>
<dbReference type="SUPFAM" id="SSF74653">
    <property type="entry name" value="TolA/TonB C-terminal domain"/>
    <property type="match status" value="1"/>
</dbReference>
<proteinExistence type="inferred from homology"/>
<dbReference type="EMBL" id="CP125967">
    <property type="protein sequence ID" value="WWO38866.1"/>
    <property type="molecule type" value="Genomic_DNA"/>
</dbReference>
<keyword evidence="5" id="KW-0997">Cell inner membrane</keyword>
<keyword evidence="7" id="KW-0653">Protein transport</keyword>
<dbReference type="PANTHER" id="PTHR33446">
    <property type="entry name" value="PROTEIN TONB-RELATED"/>
    <property type="match status" value="1"/>
</dbReference>
<evidence type="ECO:0000313" key="13">
    <source>
        <dbReference type="EMBL" id="WWO38866.1"/>
    </source>
</evidence>
<evidence type="ECO:0000256" key="9">
    <source>
        <dbReference type="ARBA" id="ARBA00023136"/>
    </source>
</evidence>
<name>A0ABZ2GAI3_9GAMM</name>
<feature type="transmembrane region" description="Helical" evidence="11">
    <location>
        <begin position="21"/>
        <end position="41"/>
    </location>
</feature>
<keyword evidence="9 11" id="KW-0472">Membrane</keyword>
<evidence type="ECO:0000256" key="8">
    <source>
        <dbReference type="ARBA" id="ARBA00022989"/>
    </source>
</evidence>
<comment type="similarity">
    <text evidence="2">Belongs to the TonB family.</text>
</comment>
<evidence type="ECO:0000256" key="7">
    <source>
        <dbReference type="ARBA" id="ARBA00022927"/>
    </source>
</evidence>
<dbReference type="InterPro" id="IPR037682">
    <property type="entry name" value="TonB_C"/>
</dbReference>